<dbReference type="Proteomes" id="UP000187172">
    <property type="component" value="Unassembled WGS sequence"/>
</dbReference>
<dbReference type="EMBL" id="MRTP01000002">
    <property type="protein sequence ID" value="OMF55442.1"/>
    <property type="molecule type" value="Genomic_DNA"/>
</dbReference>
<keyword evidence="3" id="KW-1185">Reference proteome</keyword>
<protein>
    <recommendedName>
        <fullName evidence="4">DUF3397 domain-containing protein</fullName>
    </recommendedName>
</protein>
<keyword evidence="1" id="KW-0472">Membrane</keyword>
<reference evidence="2 3" key="1">
    <citation type="submission" date="2016-11" db="EMBL/GenBank/DDBJ databases">
        <title>Paenibacillus species isolates.</title>
        <authorList>
            <person name="Beno S.M."/>
        </authorList>
    </citation>
    <scope>NUCLEOTIDE SEQUENCE [LARGE SCALE GENOMIC DNA]</scope>
    <source>
        <strain evidence="2 3">FSL R5-0378</strain>
    </source>
</reference>
<keyword evidence="1" id="KW-0812">Transmembrane</keyword>
<evidence type="ECO:0000313" key="2">
    <source>
        <dbReference type="EMBL" id="OMF55442.1"/>
    </source>
</evidence>
<gene>
    <name evidence="2" type="ORF">BK138_12195</name>
</gene>
<dbReference type="STRING" id="297318.BK138_12195"/>
<proteinExistence type="predicted"/>
<dbReference type="Pfam" id="PF11877">
    <property type="entry name" value="DUF3397"/>
    <property type="match status" value="1"/>
</dbReference>
<keyword evidence="1" id="KW-1133">Transmembrane helix</keyword>
<feature type="transmembrane region" description="Helical" evidence="1">
    <location>
        <begin position="6"/>
        <end position="25"/>
    </location>
</feature>
<evidence type="ECO:0008006" key="4">
    <source>
        <dbReference type="Google" id="ProtNLM"/>
    </source>
</evidence>
<dbReference type="InterPro" id="IPR024515">
    <property type="entry name" value="DUF3397"/>
</dbReference>
<accession>A0A1R1EUR3</accession>
<evidence type="ECO:0000313" key="3">
    <source>
        <dbReference type="Proteomes" id="UP000187172"/>
    </source>
</evidence>
<organism evidence="2 3">
    <name type="scientific">Paenibacillus rhizosphaerae</name>
    <dbReference type="NCBI Taxonomy" id="297318"/>
    <lineage>
        <taxon>Bacteria</taxon>
        <taxon>Bacillati</taxon>
        <taxon>Bacillota</taxon>
        <taxon>Bacilli</taxon>
        <taxon>Bacillales</taxon>
        <taxon>Paenibacillaceae</taxon>
        <taxon>Paenibacillus</taxon>
    </lineage>
</organism>
<evidence type="ECO:0000256" key="1">
    <source>
        <dbReference type="SAM" id="Phobius"/>
    </source>
</evidence>
<feature type="transmembrane region" description="Helical" evidence="1">
    <location>
        <begin position="65"/>
        <end position="84"/>
    </location>
</feature>
<comment type="caution">
    <text evidence="2">The sequence shown here is derived from an EMBL/GenBank/DDBJ whole genome shotgun (WGS) entry which is preliminary data.</text>
</comment>
<sequence>MDFLRNSFIFLSILPFFPFLLVYLGGYYWRKNSRNRALLLAMDVTTLFLIFSVAALFNNTFHTRFGFYLILLFMLIAVGLIGGAQNRLKGRIDARKIAKVVWRMSFMLMSASYIIFTLIGIFKYIIQTGA</sequence>
<feature type="transmembrane region" description="Helical" evidence="1">
    <location>
        <begin position="37"/>
        <end position="59"/>
    </location>
</feature>
<name>A0A1R1EUR3_9BACL</name>
<dbReference type="AlphaFoldDB" id="A0A1R1EUR3"/>
<feature type="transmembrane region" description="Helical" evidence="1">
    <location>
        <begin position="105"/>
        <end position="126"/>
    </location>
</feature>
<dbReference type="RefSeq" id="WP_076169836.1">
    <property type="nucleotide sequence ID" value="NZ_MRTP01000002.1"/>
</dbReference>